<dbReference type="EMBL" id="BOPV01000001">
    <property type="protein sequence ID" value="GIL39323.1"/>
    <property type="molecule type" value="Genomic_DNA"/>
</dbReference>
<dbReference type="InterPro" id="IPR002639">
    <property type="entry name" value="UreF"/>
</dbReference>
<evidence type="ECO:0000256" key="3">
    <source>
        <dbReference type="HAMAP-Rule" id="MF_01385"/>
    </source>
</evidence>
<evidence type="ECO:0000256" key="1">
    <source>
        <dbReference type="ARBA" id="ARBA00022988"/>
    </source>
</evidence>
<comment type="similarity">
    <text evidence="3">Belongs to the UreF family.</text>
</comment>
<dbReference type="PANTHER" id="PTHR33620:SF1">
    <property type="entry name" value="UREASE ACCESSORY PROTEIN F"/>
    <property type="match status" value="1"/>
</dbReference>
<dbReference type="AlphaFoldDB" id="A0A8S8X7N6"/>
<evidence type="ECO:0000256" key="2">
    <source>
        <dbReference type="ARBA" id="ARBA00023186"/>
    </source>
</evidence>
<dbReference type="PANTHER" id="PTHR33620">
    <property type="entry name" value="UREASE ACCESSORY PROTEIN F"/>
    <property type="match status" value="1"/>
</dbReference>
<keyword evidence="3" id="KW-0963">Cytoplasm</keyword>
<evidence type="ECO:0000313" key="4">
    <source>
        <dbReference type="EMBL" id="GIL39323.1"/>
    </source>
</evidence>
<organism evidence="4 5">
    <name type="scientific">Roseiterribacter gracilis</name>
    <dbReference type="NCBI Taxonomy" id="2812848"/>
    <lineage>
        <taxon>Bacteria</taxon>
        <taxon>Pseudomonadati</taxon>
        <taxon>Pseudomonadota</taxon>
        <taxon>Alphaproteobacteria</taxon>
        <taxon>Rhodospirillales</taxon>
        <taxon>Roseiterribacteraceae</taxon>
        <taxon>Roseiterribacter</taxon>
    </lineage>
</organism>
<gene>
    <name evidence="3 4" type="primary">ureF</name>
    <name evidence="4" type="ORF">TMPK1_15600</name>
</gene>
<comment type="subcellular location">
    <subcellularLocation>
        <location evidence="3">Cytoplasm</location>
    </subcellularLocation>
</comment>
<dbReference type="HAMAP" id="MF_01385">
    <property type="entry name" value="UreF"/>
    <property type="match status" value="1"/>
</dbReference>
<comment type="function">
    <text evidence="3">Required for maturation of urease via the functional incorporation of the urease nickel metallocenter.</text>
</comment>
<keyword evidence="5" id="KW-1185">Reference proteome</keyword>
<dbReference type="Pfam" id="PF01730">
    <property type="entry name" value="UreF"/>
    <property type="match status" value="1"/>
</dbReference>
<reference evidence="4" key="1">
    <citation type="submission" date="2021-02" db="EMBL/GenBank/DDBJ databases">
        <title>Genome sequence of Rhodospirillales sp. strain TMPK1 isolated from soil.</title>
        <authorList>
            <person name="Nakai R."/>
            <person name="Kusada H."/>
            <person name="Tamaki H."/>
        </authorList>
    </citation>
    <scope>NUCLEOTIDE SEQUENCE</scope>
    <source>
        <strain evidence="4">TMPK1</strain>
    </source>
</reference>
<evidence type="ECO:0000313" key="5">
    <source>
        <dbReference type="Proteomes" id="UP000681075"/>
    </source>
</evidence>
<dbReference type="GO" id="GO:0005737">
    <property type="term" value="C:cytoplasm"/>
    <property type="evidence" value="ECO:0007669"/>
    <property type="project" value="UniProtKB-SubCell"/>
</dbReference>
<keyword evidence="1 3" id="KW-0996">Nickel insertion</keyword>
<accession>A0A8S8X7N6</accession>
<dbReference type="GO" id="GO:0016151">
    <property type="term" value="F:nickel cation binding"/>
    <property type="evidence" value="ECO:0007669"/>
    <property type="project" value="UniProtKB-UniRule"/>
</dbReference>
<dbReference type="InterPro" id="IPR038277">
    <property type="entry name" value="UreF_sf"/>
</dbReference>
<proteinExistence type="inferred from homology"/>
<dbReference type="Proteomes" id="UP000681075">
    <property type="component" value="Unassembled WGS sequence"/>
</dbReference>
<dbReference type="PIRSF" id="PIRSF009467">
    <property type="entry name" value="Ureas_acces_UreF"/>
    <property type="match status" value="1"/>
</dbReference>
<comment type="subunit">
    <text evidence="3">UreD, UreF and UreG form a complex that acts as a GTP-hydrolysis-dependent molecular chaperone, activating the urease apoprotein by helping to assemble the nickel containing metallocenter of UreC. The UreE protein probably delivers the nickel.</text>
</comment>
<protein>
    <recommendedName>
        <fullName evidence="3">Urease accessory protein UreF</fullName>
    </recommendedName>
</protein>
<keyword evidence="2 3" id="KW-0143">Chaperone</keyword>
<comment type="caution">
    <text evidence="4">The sequence shown here is derived from an EMBL/GenBank/DDBJ whole genome shotgun (WGS) entry which is preliminary data.</text>
</comment>
<name>A0A8S8X7N6_9PROT</name>
<dbReference type="Gene3D" id="1.10.4190.10">
    <property type="entry name" value="Urease accessory protein UreF"/>
    <property type="match status" value="1"/>
</dbReference>
<sequence>MIDLRLLAWTSPNCPTGAFAYSHGLEQAVEDGDVTNADELVEFIEAVLTRGGGWVDAVMFAATYRADPERLDEIADLAAAFRGSAETSLESLQQGRSLLSVLRAAWPHPALDAFAERRGREPIAQPVAMALACAAHEIKLPDGLVAQLYATASSLVSAGVRLVPLGQTQGQIAMAQLMPVIQQVAALAYTAKPDEIGTNVVRIELASMRHETQTTRLFRS</sequence>
<dbReference type="RefSeq" id="WP_420242432.1">
    <property type="nucleotide sequence ID" value="NZ_BOPV01000001.1"/>
</dbReference>